<reference evidence="5 6" key="1">
    <citation type="journal article" date="2023" name="Microbiol. Spectr.">
        <title>Symbiosis of Carpenter Bees with Uncharacterized Lactic Acid Bacteria Showing NAD Auxotrophy.</title>
        <authorList>
            <person name="Kawasaki S."/>
            <person name="Ozawa K."/>
            <person name="Mori T."/>
            <person name="Yamamoto A."/>
            <person name="Ito M."/>
            <person name="Ohkuma M."/>
            <person name="Sakamoto M."/>
            <person name="Matsutani M."/>
        </authorList>
    </citation>
    <scope>NUCLEOTIDE SEQUENCE [LARGE SCALE GENOMIC DNA]</scope>
    <source>
        <strain evidence="5 6">Kim37-2</strain>
    </source>
</reference>
<protein>
    <submittedName>
        <fullName evidence="5">2-hydroxyacid dehydrogenase</fullName>
    </submittedName>
</protein>
<dbReference type="Gene3D" id="3.40.50.720">
    <property type="entry name" value="NAD(P)-binding Rossmann-like Domain"/>
    <property type="match status" value="2"/>
</dbReference>
<evidence type="ECO:0000313" key="5">
    <source>
        <dbReference type="EMBL" id="BDR52973.1"/>
    </source>
</evidence>
<feature type="region of interest" description="Disordered" evidence="3">
    <location>
        <begin position="1"/>
        <end position="28"/>
    </location>
</feature>
<sequence length="349" mass="37965">MCARTDGSTGNSKSVPEFTPQERSADQQCGEQEYIVNALPLQQPDRERFERLAGGAEQWFIGPAEEGLMQLPEHWQERATVILGNLPPALVAQCSKLRWLQTGSAGVNTYQGILPPQARLTSASGAYGQAVSEHMFALMWALMKQLPLYRDQQLAKTWRPLGQVLTARGASVLVLGTGDLGSHFAQLVQAVGAHTVGVRRNATRPAAGIEQMHTFEDLDQLLPQADVVALALPAAGDTHHMIDERRLKLMKSTAILINAGRGDAVDCAALARVLAAGHLWGAGLDVSEPEPLPANHPLWEQPRCLMTPHVAGGYHLATTRQKVLDIAAANMERYMNGQELVNLMSEGRR</sequence>
<dbReference type="PANTHER" id="PTHR43333">
    <property type="entry name" value="2-HACID_DH_C DOMAIN-CONTAINING PROTEIN"/>
    <property type="match status" value="1"/>
</dbReference>
<keyword evidence="1" id="KW-0560">Oxidoreductase</keyword>
<dbReference type="CDD" id="cd05300">
    <property type="entry name" value="2-Hacid_dh_1"/>
    <property type="match status" value="1"/>
</dbReference>
<keyword evidence="2" id="KW-0520">NAD</keyword>
<evidence type="ECO:0000259" key="4">
    <source>
        <dbReference type="Pfam" id="PF02826"/>
    </source>
</evidence>
<dbReference type="SUPFAM" id="SSF52283">
    <property type="entry name" value="Formate/glycerate dehydrogenase catalytic domain-like"/>
    <property type="match status" value="1"/>
</dbReference>
<dbReference type="InterPro" id="IPR036291">
    <property type="entry name" value="NAD(P)-bd_dom_sf"/>
</dbReference>
<dbReference type="Pfam" id="PF02826">
    <property type="entry name" value="2-Hacid_dh_C"/>
    <property type="match status" value="1"/>
</dbReference>
<keyword evidence="6" id="KW-1185">Reference proteome</keyword>
<evidence type="ECO:0000313" key="6">
    <source>
        <dbReference type="Proteomes" id="UP001321766"/>
    </source>
</evidence>
<organism evidence="5 6">
    <name type="scientific">Bombiscardovia nodaiensis</name>
    <dbReference type="NCBI Taxonomy" id="2932181"/>
    <lineage>
        <taxon>Bacteria</taxon>
        <taxon>Bacillati</taxon>
        <taxon>Actinomycetota</taxon>
        <taxon>Actinomycetes</taxon>
        <taxon>Bifidobacteriales</taxon>
        <taxon>Bifidobacteriaceae</taxon>
        <taxon>Bombiscardovia</taxon>
    </lineage>
</organism>
<dbReference type="Proteomes" id="UP001321766">
    <property type="component" value="Chromosome"/>
</dbReference>
<feature type="domain" description="D-isomer specific 2-hydroxyacid dehydrogenase NAD-binding" evidence="4">
    <location>
        <begin position="136"/>
        <end position="311"/>
    </location>
</feature>
<evidence type="ECO:0000256" key="3">
    <source>
        <dbReference type="SAM" id="MobiDB-lite"/>
    </source>
</evidence>
<feature type="compositionally biased region" description="Polar residues" evidence="3">
    <location>
        <begin position="1"/>
        <end position="14"/>
    </location>
</feature>
<dbReference type="InterPro" id="IPR006140">
    <property type="entry name" value="D-isomer_DH_NAD-bd"/>
</dbReference>
<accession>A0ABN6SBY6</accession>
<name>A0ABN6SBY6_9BIFI</name>
<dbReference type="EMBL" id="AP026798">
    <property type="protein sequence ID" value="BDR52973.1"/>
    <property type="molecule type" value="Genomic_DNA"/>
</dbReference>
<dbReference type="SUPFAM" id="SSF51735">
    <property type="entry name" value="NAD(P)-binding Rossmann-fold domains"/>
    <property type="match status" value="1"/>
</dbReference>
<dbReference type="PANTHER" id="PTHR43333:SF1">
    <property type="entry name" value="D-ISOMER SPECIFIC 2-HYDROXYACID DEHYDROGENASE NAD-BINDING DOMAIN-CONTAINING PROTEIN"/>
    <property type="match status" value="1"/>
</dbReference>
<evidence type="ECO:0000256" key="2">
    <source>
        <dbReference type="ARBA" id="ARBA00023027"/>
    </source>
</evidence>
<gene>
    <name evidence="5" type="ORF">KIM372_08800</name>
</gene>
<evidence type="ECO:0000256" key="1">
    <source>
        <dbReference type="ARBA" id="ARBA00023002"/>
    </source>
</evidence>
<proteinExistence type="predicted"/>